<dbReference type="InterPro" id="IPR053358">
    <property type="entry name" value="Diff-assoc_signaling"/>
</dbReference>
<keyword evidence="3" id="KW-1185">Reference proteome</keyword>
<feature type="chain" id="PRO_5047044734" evidence="1">
    <location>
        <begin position="24"/>
        <end position="124"/>
    </location>
</feature>
<dbReference type="PANTHER" id="PTHR34261:SF1">
    <property type="entry name" value="TUBULIN POLYMERIZATION-PROMOTING PROTEIN"/>
    <property type="match status" value="1"/>
</dbReference>
<organism evidence="2 3">
    <name type="scientific">Orchesella dallaii</name>
    <dbReference type="NCBI Taxonomy" id="48710"/>
    <lineage>
        <taxon>Eukaryota</taxon>
        <taxon>Metazoa</taxon>
        <taxon>Ecdysozoa</taxon>
        <taxon>Arthropoda</taxon>
        <taxon>Hexapoda</taxon>
        <taxon>Collembola</taxon>
        <taxon>Entomobryomorpha</taxon>
        <taxon>Entomobryoidea</taxon>
        <taxon>Orchesellidae</taxon>
        <taxon>Orchesellinae</taxon>
        <taxon>Orchesella</taxon>
    </lineage>
</organism>
<evidence type="ECO:0000313" key="2">
    <source>
        <dbReference type="EMBL" id="CAL8073029.1"/>
    </source>
</evidence>
<name>A0ABP1PRW1_9HEXA</name>
<evidence type="ECO:0000256" key="1">
    <source>
        <dbReference type="SAM" id="SignalP"/>
    </source>
</evidence>
<evidence type="ECO:0000313" key="3">
    <source>
        <dbReference type="Proteomes" id="UP001642540"/>
    </source>
</evidence>
<dbReference type="Proteomes" id="UP001642540">
    <property type="component" value="Unassembled WGS sequence"/>
</dbReference>
<comment type="caution">
    <text evidence="2">The sequence shown here is derived from an EMBL/GenBank/DDBJ whole genome shotgun (WGS) entry which is preliminary data.</text>
</comment>
<dbReference type="PANTHER" id="PTHR34261">
    <property type="entry name" value="APC REGULATOR OF WNT-SIGNALING PATHWAY-RELATED"/>
    <property type="match status" value="1"/>
</dbReference>
<dbReference type="EMBL" id="CAXLJM020000007">
    <property type="protein sequence ID" value="CAL8073029.1"/>
    <property type="molecule type" value="Genomic_DNA"/>
</dbReference>
<reference evidence="2 3" key="1">
    <citation type="submission" date="2024-08" db="EMBL/GenBank/DDBJ databases">
        <authorList>
            <person name="Cucini C."/>
            <person name="Frati F."/>
        </authorList>
    </citation>
    <scope>NUCLEOTIDE SEQUENCE [LARGE SCALE GENOMIC DNA]</scope>
</reference>
<keyword evidence="1" id="KW-0732">Signal</keyword>
<feature type="signal peptide" evidence="1">
    <location>
        <begin position="1"/>
        <end position="23"/>
    </location>
</feature>
<sequence>MKTLQFMLFIAVVFVITVCSVSGQEDLQEDEVHIGSYGYTCTSECRKKGYSYNWCYASHPTSKVPGITYWDYCSKHQEHDHRGRRCWHEHACGNHGYDYKWCYTGEDGSSWGYCGLNVKKRKNE</sequence>
<proteinExistence type="predicted"/>
<accession>A0ABP1PRW1</accession>
<gene>
    <name evidence="2" type="ORF">ODALV1_LOCUS2450</name>
</gene>
<protein>
    <submittedName>
        <fullName evidence="2">Uncharacterized protein</fullName>
    </submittedName>
</protein>